<proteinExistence type="predicted"/>
<evidence type="ECO:0000256" key="1">
    <source>
        <dbReference type="SAM" id="Phobius"/>
    </source>
</evidence>
<gene>
    <name evidence="2" type="ORF">EV356DRAFT_500316</name>
</gene>
<dbReference type="Proteomes" id="UP000800092">
    <property type="component" value="Unassembled WGS sequence"/>
</dbReference>
<name>A0A6A6HD65_VIRVR</name>
<sequence>MLKSMQGLFCSSTFPYVASTSASCLCAGLEFVFPLWFIGTEFVFLFYAIPAW</sequence>
<dbReference type="EMBL" id="ML991791">
    <property type="protein sequence ID" value="KAF2235440.1"/>
    <property type="molecule type" value="Genomic_DNA"/>
</dbReference>
<evidence type="ECO:0000313" key="3">
    <source>
        <dbReference type="Proteomes" id="UP000800092"/>
    </source>
</evidence>
<accession>A0A6A6HD65</accession>
<dbReference type="PROSITE" id="PS51257">
    <property type="entry name" value="PROKAR_LIPOPROTEIN"/>
    <property type="match status" value="1"/>
</dbReference>
<organism evidence="2 3">
    <name type="scientific">Viridothelium virens</name>
    <name type="common">Speckled blister lichen</name>
    <name type="synonym">Trypethelium virens</name>
    <dbReference type="NCBI Taxonomy" id="1048519"/>
    <lineage>
        <taxon>Eukaryota</taxon>
        <taxon>Fungi</taxon>
        <taxon>Dikarya</taxon>
        <taxon>Ascomycota</taxon>
        <taxon>Pezizomycotina</taxon>
        <taxon>Dothideomycetes</taxon>
        <taxon>Dothideomycetes incertae sedis</taxon>
        <taxon>Trypetheliales</taxon>
        <taxon>Trypetheliaceae</taxon>
        <taxon>Viridothelium</taxon>
    </lineage>
</organism>
<evidence type="ECO:0000313" key="2">
    <source>
        <dbReference type="EMBL" id="KAF2235440.1"/>
    </source>
</evidence>
<dbReference type="AlphaFoldDB" id="A0A6A6HD65"/>
<keyword evidence="1" id="KW-0472">Membrane</keyword>
<feature type="transmembrane region" description="Helical" evidence="1">
    <location>
        <begin position="32"/>
        <end position="49"/>
    </location>
</feature>
<reference evidence="2" key="1">
    <citation type="journal article" date="2020" name="Stud. Mycol.">
        <title>101 Dothideomycetes genomes: a test case for predicting lifestyles and emergence of pathogens.</title>
        <authorList>
            <person name="Haridas S."/>
            <person name="Albert R."/>
            <person name="Binder M."/>
            <person name="Bloem J."/>
            <person name="Labutti K."/>
            <person name="Salamov A."/>
            <person name="Andreopoulos B."/>
            <person name="Baker S."/>
            <person name="Barry K."/>
            <person name="Bills G."/>
            <person name="Bluhm B."/>
            <person name="Cannon C."/>
            <person name="Castanera R."/>
            <person name="Culley D."/>
            <person name="Daum C."/>
            <person name="Ezra D."/>
            <person name="Gonzalez J."/>
            <person name="Henrissat B."/>
            <person name="Kuo A."/>
            <person name="Liang C."/>
            <person name="Lipzen A."/>
            <person name="Lutzoni F."/>
            <person name="Magnuson J."/>
            <person name="Mondo S."/>
            <person name="Nolan M."/>
            <person name="Ohm R."/>
            <person name="Pangilinan J."/>
            <person name="Park H.-J."/>
            <person name="Ramirez L."/>
            <person name="Alfaro M."/>
            <person name="Sun H."/>
            <person name="Tritt A."/>
            <person name="Yoshinaga Y."/>
            <person name="Zwiers L.-H."/>
            <person name="Turgeon B."/>
            <person name="Goodwin S."/>
            <person name="Spatafora J."/>
            <person name="Crous P."/>
            <person name="Grigoriev I."/>
        </authorList>
    </citation>
    <scope>NUCLEOTIDE SEQUENCE</scope>
    <source>
        <strain evidence="2">Tuck. ex Michener</strain>
    </source>
</reference>
<protein>
    <submittedName>
        <fullName evidence="2">Uncharacterized protein</fullName>
    </submittedName>
</protein>
<keyword evidence="3" id="KW-1185">Reference proteome</keyword>
<keyword evidence="1" id="KW-0812">Transmembrane</keyword>
<keyword evidence="1" id="KW-1133">Transmembrane helix</keyword>